<feature type="compositionally biased region" description="Polar residues" evidence="11">
    <location>
        <begin position="756"/>
        <end position="768"/>
    </location>
</feature>
<evidence type="ECO:0000256" key="3">
    <source>
        <dbReference type="ARBA" id="ARBA00022737"/>
    </source>
</evidence>
<evidence type="ECO:0000256" key="8">
    <source>
        <dbReference type="ARBA" id="ARBA00023163"/>
    </source>
</evidence>
<feature type="region of interest" description="Disordered" evidence="11">
    <location>
        <begin position="725"/>
        <end position="787"/>
    </location>
</feature>
<dbReference type="GO" id="GO:0000981">
    <property type="term" value="F:DNA-binding transcription factor activity, RNA polymerase II-specific"/>
    <property type="evidence" value="ECO:0007669"/>
    <property type="project" value="TreeGrafter"/>
</dbReference>
<dbReference type="InterPro" id="IPR011333">
    <property type="entry name" value="SKP1/BTB/POZ_sf"/>
</dbReference>
<proteinExistence type="predicted"/>
<dbReference type="GO" id="GO:0005634">
    <property type="term" value="C:nucleus"/>
    <property type="evidence" value="ECO:0007669"/>
    <property type="project" value="UniProtKB-SubCell"/>
</dbReference>
<dbReference type="PROSITE" id="PS50097">
    <property type="entry name" value="BTB"/>
    <property type="match status" value="1"/>
</dbReference>
<dbReference type="FunFam" id="3.30.160.60:FF:000072">
    <property type="entry name" value="zinc finger protein 143 isoform X1"/>
    <property type="match status" value="1"/>
</dbReference>
<dbReference type="FunFam" id="3.30.160.60:FF:000557">
    <property type="entry name" value="zinc finger and SCAN domain-containing protein 29"/>
    <property type="match status" value="1"/>
</dbReference>
<organism evidence="15 16">
    <name type="scientific">Daphnia magna</name>
    <dbReference type="NCBI Taxonomy" id="35525"/>
    <lineage>
        <taxon>Eukaryota</taxon>
        <taxon>Metazoa</taxon>
        <taxon>Ecdysozoa</taxon>
        <taxon>Arthropoda</taxon>
        <taxon>Crustacea</taxon>
        <taxon>Branchiopoda</taxon>
        <taxon>Diplostraca</taxon>
        <taxon>Cladocera</taxon>
        <taxon>Anomopoda</taxon>
        <taxon>Daphniidae</taxon>
        <taxon>Daphnia</taxon>
    </lineage>
</organism>
<feature type="domain" description="Runt" evidence="14">
    <location>
        <begin position="439"/>
        <end position="567"/>
    </location>
</feature>
<dbReference type="PROSITE" id="PS50157">
    <property type="entry name" value="ZINC_FINGER_C2H2_2"/>
    <property type="match status" value="8"/>
</dbReference>
<comment type="caution">
    <text evidence="15">The sequence shown here is derived from an EMBL/GenBank/DDBJ whole genome shotgun (WGS) entry which is preliminary data.</text>
</comment>
<dbReference type="Gene3D" id="3.30.160.60">
    <property type="entry name" value="Classic Zinc Finger"/>
    <property type="match status" value="7"/>
</dbReference>
<protein>
    <submittedName>
        <fullName evidence="15">Transcription factor runt-like protein</fullName>
    </submittedName>
</protein>
<evidence type="ECO:0000256" key="4">
    <source>
        <dbReference type="ARBA" id="ARBA00022771"/>
    </source>
</evidence>
<dbReference type="FunFam" id="3.30.160.60:FF:000624">
    <property type="entry name" value="zinc finger protein 697"/>
    <property type="match status" value="1"/>
</dbReference>
<sequence length="787" mass="88093">MCTSASSNPRDFENSEGELYLKICKTLQDDVIDFLKEARKNPIKTDVFFLANDDTQDSLPASLSAHKEVLAAASPYLAEILETSYDCDVYISFSDFKKSQLKLLLDYIYTGEICASQVLMEEFEFCLKELGILGTHSLVCSNEIITTKPAAATLFPNSALSPCDLQNSSIPTNLPSKHIASENTTLQLESRKKKASSSNPSDSESEIFEEEMESCSNKIISSDRPYVCPVCQKSFRHLNVLRTHSRVHTGEKPFSCKTCNRAFSHKSTLNEHMNLHSDDRPYACDKCHRQFKQRKSLRAHRCEILEEEIFQCEVCKRNFANRKALALHRIHHDNGSKKKLSQEKPFLCDICARGFSNKYLLKAHQMTHVEEKSFECNICQKKFALKKTLQVHEASHKRENKNPYQCSFCAKSFRYVANLNAHELIHTGQKPFDCNKCGVAFRQKWSLKEHMLVHDKPEERPFTCDICNKSFQTLPAAFRVVCLGSIDDGTLVTVRAGNDENWCAELRNGTAVMKNHVAKFNDLRFIGRSGRGKSFTLTITVNSSPPQVATYTKAIKVTVDGPREPRSKTRFGPPIDFNLSSSAWGAYRALGQTNLPMNWGSLTSVNVNPLLHPSVWDSLSSHRPVGPGHGESSVGGANGLRANEMNRRAISLESKAVSADGTQRNVCTDTTATATVSSSVSSIPPSIVSNLPHHNAQFLLANPWLHTSLLYSQLYSQRVHPQSQSVLSVDPDSDQADHPDHVVTCKFPHRSPPATPKSNISSPASSTTKDTREKEVDNKRSEVWRPY</sequence>
<dbReference type="OrthoDB" id="6339351at2759"/>
<keyword evidence="5" id="KW-0862">Zinc</keyword>
<dbReference type="FunFam" id="3.30.160.60:FF:000446">
    <property type="entry name" value="Zinc finger protein"/>
    <property type="match status" value="1"/>
</dbReference>
<accession>A0A162TAQ8</accession>
<dbReference type="CDD" id="cd18315">
    <property type="entry name" value="BTB_POZ_BAB-like"/>
    <property type="match status" value="1"/>
</dbReference>
<evidence type="ECO:0000256" key="7">
    <source>
        <dbReference type="ARBA" id="ARBA00023125"/>
    </source>
</evidence>
<comment type="subcellular location">
    <subcellularLocation>
        <location evidence="1">Nucleus</location>
    </subcellularLocation>
</comment>
<feature type="domain" description="C2H2-type" evidence="13">
    <location>
        <begin position="226"/>
        <end position="253"/>
    </location>
</feature>
<dbReference type="InterPro" id="IPR012346">
    <property type="entry name" value="p53/RUNT-type_TF_DNA-bd_sf"/>
</dbReference>
<evidence type="ECO:0000313" key="15">
    <source>
        <dbReference type="EMBL" id="KZS22045.1"/>
    </source>
</evidence>
<dbReference type="InterPro" id="IPR008967">
    <property type="entry name" value="p53-like_TF_DNA-bd_sf"/>
</dbReference>
<dbReference type="SMART" id="SM00355">
    <property type="entry name" value="ZnF_C2H2"/>
    <property type="match status" value="8"/>
</dbReference>
<dbReference type="SMART" id="SM00225">
    <property type="entry name" value="BTB"/>
    <property type="match status" value="1"/>
</dbReference>
<evidence type="ECO:0000256" key="9">
    <source>
        <dbReference type="ARBA" id="ARBA00023242"/>
    </source>
</evidence>
<dbReference type="PANTHER" id="PTHR24381">
    <property type="entry name" value="ZINC FINGER PROTEIN"/>
    <property type="match status" value="1"/>
</dbReference>
<dbReference type="PANTHER" id="PTHR24381:SF393">
    <property type="entry name" value="CHROMATIN-LINKED ADAPTOR FOR MSL PROTEINS, ISOFORM B"/>
    <property type="match status" value="1"/>
</dbReference>
<dbReference type="Gene3D" id="3.30.710.10">
    <property type="entry name" value="Potassium Channel Kv1.1, Chain A"/>
    <property type="match status" value="1"/>
</dbReference>
<dbReference type="STRING" id="35525.A0A162TAQ8"/>
<dbReference type="FunFam" id="3.30.160.60:FF:000325">
    <property type="entry name" value="ZFP90 zinc finger protein"/>
    <property type="match status" value="1"/>
</dbReference>
<feature type="domain" description="C2H2-type" evidence="13">
    <location>
        <begin position="254"/>
        <end position="281"/>
    </location>
</feature>
<evidence type="ECO:0000259" key="13">
    <source>
        <dbReference type="PROSITE" id="PS50157"/>
    </source>
</evidence>
<keyword evidence="3" id="KW-0677">Repeat</keyword>
<dbReference type="InterPro" id="IPR000210">
    <property type="entry name" value="BTB/POZ_dom"/>
</dbReference>
<dbReference type="Pfam" id="PF00096">
    <property type="entry name" value="zf-C2H2"/>
    <property type="match status" value="5"/>
</dbReference>
<reference evidence="15 16" key="1">
    <citation type="submission" date="2016-03" db="EMBL/GenBank/DDBJ databases">
        <title>EvidentialGene: Evidence-directed Construction of Genes on Genomes.</title>
        <authorList>
            <person name="Gilbert D.G."/>
            <person name="Choi J.-H."/>
            <person name="Mockaitis K."/>
            <person name="Colbourne J."/>
            <person name="Pfrender M."/>
        </authorList>
    </citation>
    <scope>NUCLEOTIDE SEQUENCE [LARGE SCALE GENOMIC DNA]</scope>
    <source>
        <strain evidence="15 16">Xinb3</strain>
        <tissue evidence="15">Complete organism</tissue>
    </source>
</reference>
<name>A0A162TAQ8_9CRUS</name>
<dbReference type="GO" id="GO:0008270">
    <property type="term" value="F:zinc ion binding"/>
    <property type="evidence" value="ECO:0007669"/>
    <property type="project" value="UniProtKB-KW"/>
</dbReference>
<dbReference type="Pfam" id="PF13912">
    <property type="entry name" value="zf-C2H2_6"/>
    <property type="match status" value="1"/>
</dbReference>
<evidence type="ECO:0000256" key="10">
    <source>
        <dbReference type="PROSITE-ProRule" id="PRU00042"/>
    </source>
</evidence>
<evidence type="ECO:0000256" key="2">
    <source>
        <dbReference type="ARBA" id="ARBA00022723"/>
    </source>
</evidence>
<dbReference type="InterPro" id="IPR036236">
    <property type="entry name" value="Znf_C2H2_sf"/>
</dbReference>
<evidence type="ECO:0000256" key="11">
    <source>
        <dbReference type="SAM" id="MobiDB-lite"/>
    </source>
</evidence>
<keyword evidence="16" id="KW-1185">Reference proteome</keyword>
<keyword evidence="7" id="KW-0238">DNA-binding</keyword>
<evidence type="ECO:0000259" key="12">
    <source>
        <dbReference type="PROSITE" id="PS50097"/>
    </source>
</evidence>
<dbReference type="Pfam" id="PF00651">
    <property type="entry name" value="BTB"/>
    <property type="match status" value="1"/>
</dbReference>
<keyword evidence="8" id="KW-0804">Transcription</keyword>
<feature type="domain" description="BTB" evidence="12">
    <location>
        <begin position="45"/>
        <end position="117"/>
    </location>
</feature>
<feature type="domain" description="C2H2-type" evidence="13">
    <location>
        <begin position="346"/>
        <end position="373"/>
    </location>
</feature>
<evidence type="ECO:0000256" key="1">
    <source>
        <dbReference type="ARBA" id="ARBA00004123"/>
    </source>
</evidence>
<keyword evidence="2" id="KW-0479">Metal-binding</keyword>
<feature type="domain" description="C2H2-type" evidence="13">
    <location>
        <begin position="310"/>
        <end position="337"/>
    </location>
</feature>
<dbReference type="Proteomes" id="UP000076858">
    <property type="component" value="Unassembled WGS sequence"/>
</dbReference>
<dbReference type="SUPFAM" id="SSF54695">
    <property type="entry name" value="POZ domain"/>
    <property type="match status" value="1"/>
</dbReference>
<feature type="domain" description="C2H2-type" evidence="13">
    <location>
        <begin position="404"/>
        <end position="431"/>
    </location>
</feature>
<feature type="region of interest" description="Disordered" evidence="11">
    <location>
        <begin position="186"/>
        <end position="207"/>
    </location>
</feature>
<dbReference type="SUPFAM" id="SSF49417">
    <property type="entry name" value="p53-like transcription factors"/>
    <property type="match status" value="1"/>
</dbReference>
<dbReference type="AlphaFoldDB" id="A0A162TAQ8"/>
<evidence type="ECO:0000313" key="16">
    <source>
        <dbReference type="Proteomes" id="UP000076858"/>
    </source>
</evidence>
<evidence type="ECO:0000256" key="5">
    <source>
        <dbReference type="ARBA" id="ARBA00022833"/>
    </source>
</evidence>
<feature type="compositionally biased region" description="Basic and acidic residues" evidence="11">
    <location>
        <begin position="769"/>
        <end position="787"/>
    </location>
</feature>
<dbReference type="PROSITE" id="PS51062">
    <property type="entry name" value="RUNT"/>
    <property type="match status" value="1"/>
</dbReference>
<dbReference type="Gene3D" id="2.60.40.720">
    <property type="match status" value="1"/>
</dbReference>
<feature type="domain" description="C2H2-type" evidence="13">
    <location>
        <begin position="374"/>
        <end position="401"/>
    </location>
</feature>
<dbReference type="GO" id="GO:0000977">
    <property type="term" value="F:RNA polymerase II transcription regulatory region sequence-specific DNA binding"/>
    <property type="evidence" value="ECO:0007669"/>
    <property type="project" value="TreeGrafter"/>
</dbReference>
<feature type="domain" description="C2H2-type" evidence="13">
    <location>
        <begin position="282"/>
        <end position="301"/>
    </location>
</feature>
<keyword evidence="9" id="KW-0539">Nucleus</keyword>
<keyword evidence="4 10" id="KW-0863">Zinc-finger</keyword>
<evidence type="ECO:0000259" key="14">
    <source>
        <dbReference type="PROSITE" id="PS51062"/>
    </source>
</evidence>
<dbReference type="Pfam" id="PF00853">
    <property type="entry name" value="Runt"/>
    <property type="match status" value="1"/>
</dbReference>
<dbReference type="EMBL" id="LRGB01000005">
    <property type="protein sequence ID" value="KZS22045.1"/>
    <property type="molecule type" value="Genomic_DNA"/>
</dbReference>
<dbReference type="FunFam" id="2.60.40.720:FF:000004">
    <property type="entry name" value="runt-related transcription factor 3"/>
    <property type="match status" value="1"/>
</dbReference>
<dbReference type="InterPro" id="IPR013087">
    <property type="entry name" value="Znf_C2H2_type"/>
</dbReference>
<dbReference type="InterPro" id="IPR013524">
    <property type="entry name" value="Runt_dom"/>
</dbReference>
<feature type="domain" description="C2H2-type" evidence="13">
    <location>
        <begin position="432"/>
        <end position="459"/>
    </location>
</feature>
<evidence type="ECO:0000256" key="6">
    <source>
        <dbReference type="ARBA" id="ARBA00023015"/>
    </source>
</evidence>
<gene>
    <name evidence="15" type="ORF">APZ42_010926</name>
</gene>
<dbReference type="PROSITE" id="PS00028">
    <property type="entry name" value="ZINC_FINGER_C2H2_1"/>
    <property type="match status" value="7"/>
</dbReference>
<dbReference type="SUPFAM" id="SSF57667">
    <property type="entry name" value="beta-beta-alpha zinc fingers"/>
    <property type="match status" value="4"/>
</dbReference>
<keyword evidence="6" id="KW-0805">Transcription regulation</keyword>